<dbReference type="SUPFAM" id="SSF56235">
    <property type="entry name" value="N-terminal nucleophile aminohydrolases (Ntn hydrolases)"/>
    <property type="match status" value="1"/>
</dbReference>
<sequence>DQINKKVYLAQYCALAACGARDFSKFVHRELLKKVTELLKSKKKYTAQGLAILLKETIKSEADRAENLGEGEKEAVLDMINKSGLILGTVEKIGDGPKVPKLRALYQGRILKAENYCAFGVQERAARDVLKAEHSENMSIKSGVDLVVKSIKAAFEADQQFILGGYIEVLVLGHRNFGDLLLPRGEQLLDRAITLFRLEKLPECGVQVTQREEVPKKKRRKLILPSADIPSEDES</sequence>
<evidence type="ECO:0000313" key="1">
    <source>
        <dbReference type="EMBL" id="KAI3857209.1"/>
    </source>
</evidence>
<dbReference type="Proteomes" id="UP001202328">
    <property type="component" value="Unassembled WGS sequence"/>
</dbReference>
<dbReference type="Pfam" id="PF00227">
    <property type="entry name" value="Proteasome"/>
    <property type="match status" value="1"/>
</dbReference>
<dbReference type="GO" id="GO:0005839">
    <property type="term" value="C:proteasome core complex"/>
    <property type="evidence" value="ECO:0007669"/>
    <property type="project" value="InterPro"/>
</dbReference>
<protein>
    <submittedName>
        <fullName evidence="1">Uncharacterized protein</fullName>
    </submittedName>
</protein>
<organism evidence="1 2">
    <name type="scientific">Papaver atlanticum</name>
    <dbReference type="NCBI Taxonomy" id="357466"/>
    <lineage>
        <taxon>Eukaryota</taxon>
        <taxon>Viridiplantae</taxon>
        <taxon>Streptophyta</taxon>
        <taxon>Embryophyta</taxon>
        <taxon>Tracheophyta</taxon>
        <taxon>Spermatophyta</taxon>
        <taxon>Magnoliopsida</taxon>
        <taxon>Ranunculales</taxon>
        <taxon>Papaveraceae</taxon>
        <taxon>Papaveroideae</taxon>
        <taxon>Papaver</taxon>
    </lineage>
</organism>
<keyword evidence="2" id="KW-1185">Reference proteome</keyword>
<dbReference type="InterPro" id="IPR029055">
    <property type="entry name" value="Ntn_hydrolases_N"/>
</dbReference>
<dbReference type="EMBL" id="JAJJMB010014886">
    <property type="protein sequence ID" value="KAI3857209.1"/>
    <property type="molecule type" value="Genomic_DNA"/>
</dbReference>
<dbReference type="InterPro" id="IPR001353">
    <property type="entry name" value="Proteasome_sua/b"/>
</dbReference>
<proteinExistence type="predicted"/>
<feature type="non-terminal residue" evidence="1">
    <location>
        <position position="235"/>
    </location>
</feature>
<accession>A0AAD4X879</accession>
<reference evidence="1" key="1">
    <citation type="submission" date="2022-04" db="EMBL/GenBank/DDBJ databases">
        <title>A functionally conserved STORR gene fusion in Papaver species that diverged 16.8 million years ago.</title>
        <authorList>
            <person name="Catania T."/>
        </authorList>
    </citation>
    <scope>NUCLEOTIDE SEQUENCE</scope>
    <source>
        <strain evidence="1">S-188037</strain>
    </source>
</reference>
<name>A0AAD4X879_9MAGN</name>
<dbReference type="Gene3D" id="3.60.20.10">
    <property type="entry name" value="Glutamine Phosphoribosylpyrophosphate, subunit 1, domain 1"/>
    <property type="match status" value="1"/>
</dbReference>
<evidence type="ECO:0000313" key="2">
    <source>
        <dbReference type="Proteomes" id="UP001202328"/>
    </source>
</evidence>
<dbReference type="GO" id="GO:0051603">
    <property type="term" value="P:proteolysis involved in protein catabolic process"/>
    <property type="evidence" value="ECO:0007669"/>
    <property type="project" value="InterPro"/>
</dbReference>
<dbReference type="AlphaFoldDB" id="A0AAD4X879"/>
<comment type="caution">
    <text evidence="1">The sequence shown here is derived from an EMBL/GenBank/DDBJ whole genome shotgun (WGS) entry which is preliminary data.</text>
</comment>
<gene>
    <name evidence="1" type="ORF">MKW98_010623</name>
</gene>